<feature type="compositionally biased region" description="Polar residues" evidence="1">
    <location>
        <begin position="70"/>
        <end position="88"/>
    </location>
</feature>
<accession>A0A2A9N8B6</accession>
<sequence length="893" mass="100784">MSNKGYSVSPSPLGVHSPNPFSTAISSLRTTYQEESASQDALQYINMVLRSRSTSPSQVPHGNHEHTNIHTDSNTGTISRPWSHSVTPKASPVVSPIVTQRSPSTGINDNGIGMISHMRSAAFDESHNIAQPIPSHPAPAFLSSDFTNSEMNNIVGTLLSLPALVDKPHASNFPSSTDPSFVLQNIFATNVNNLLQNKGYVPSSQVKDMGKAITEHIRTCIGSGFDSPQEEKLIQTDLLACMMAYAAVELQTEITDYTVASHGSTIRLIIYREIQEDWDYSGNSDNYLITNTAKTIQDNLDEAFSNRQHKNIMAITSPATHFMNQDKHTIMVAIANDTPLLDKWAFTDEKGHKCTTFAWLSGHPSPKKSIAPTTSFSPTIGQKRPLEDNQDTDDLSYADKLQAIRYCLPMPQSTIDTNIEVWTETINKHLDNARLTKSDINPTTLRAHTIQATEKLMKREYFVTKIRKLARTKDQSALQAFAEERLRSLQNEINLMAIVEDQDATMNDPPELTKTELIHKTMMIWKNTAKTLRQDNILTCKQETLDQATPLLLLDDSTHRYASLSEAEIYDTELDRRDAIIAKITELNENTSKIIQDIKQKSATSTNKGKLALIKKQGWDAAKHTVTQNPTKFSLANLLISWYLKVVSDIIDDLKDKEDSTWETKIIKDIKNKGLQATALDSRIQAIVRRLNNFKSPATNHANNSSPPSPQPQPSPRPLSTIQAELMDQEMDTVDPIPWTDTEEYKQNQQLWINSASETFEKLAPYFQPNERKQKEELFWEAADICAHQDKDLLQLQSISSFTDSNKKRELESMHKLLIDKEYQSLLNATNKQENAQKKDNFEDYLTLKDFDYYVQHTCTKEQMSNPAVPKEKKATLKKLLQDAEKVKWQLKH</sequence>
<feature type="compositionally biased region" description="Pro residues" evidence="1">
    <location>
        <begin position="707"/>
        <end position="717"/>
    </location>
</feature>
<feature type="region of interest" description="Disordered" evidence="1">
    <location>
        <begin position="53"/>
        <end position="109"/>
    </location>
</feature>
<organism evidence="2 3">
    <name type="scientific">Amanita thiersii Skay4041</name>
    <dbReference type="NCBI Taxonomy" id="703135"/>
    <lineage>
        <taxon>Eukaryota</taxon>
        <taxon>Fungi</taxon>
        <taxon>Dikarya</taxon>
        <taxon>Basidiomycota</taxon>
        <taxon>Agaricomycotina</taxon>
        <taxon>Agaricomycetes</taxon>
        <taxon>Agaricomycetidae</taxon>
        <taxon>Agaricales</taxon>
        <taxon>Pluteineae</taxon>
        <taxon>Amanitaceae</taxon>
        <taxon>Amanita</taxon>
    </lineage>
</organism>
<dbReference type="Proteomes" id="UP000242287">
    <property type="component" value="Unassembled WGS sequence"/>
</dbReference>
<reference evidence="2 3" key="1">
    <citation type="submission" date="2014-02" db="EMBL/GenBank/DDBJ databases">
        <title>Transposable element dynamics among asymbiotic and ectomycorrhizal Amanita fungi.</title>
        <authorList>
            <consortium name="DOE Joint Genome Institute"/>
            <person name="Hess J."/>
            <person name="Skrede I."/>
            <person name="Wolfe B."/>
            <person name="LaButti K."/>
            <person name="Ohm R.A."/>
            <person name="Grigoriev I.V."/>
            <person name="Pringle A."/>
        </authorList>
    </citation>
    <scope>NUCLEOTIDE SEQUENCE [LARGE SCALE GENOMIC DNA]</scope>
    <source>
        <strain evidence="2 3">SKay4041</strain>
    </source>
</reference>
<protein>
    <submittedName>
        <fullName evidence="2">Uncharacterized protein</fullName>
    </submittedName>
</protein>
<feature type="compositionally biased region" description="Polar residues" evidence="1">
    <location>
        <begin position="97"/>
        <end position="108"/>
    </location>
</feature>
<gene>
    <name evidence="2" type="ORF">AMATHDRAFT_8371</name>
</gene>
<feature type="region of interest" description="Disordered" evidence="1">
    <location>
        <begin position="365"/>
        <end position="392"/>
    </location>
</feature>
<evidence type="ECO:0000313" key="3">
    <source>
        <dbReference type="Proteomes" id="UP000242287"/>
    </source>
</evidence>
<proteinExistence type="predicted"/>
<feature type="region of interest" description="Disordered" evidence="1">
    <location>
        <begin position="696"/>
        <end position="719"/>
    </location>
</feature>
<evidence type="ECO:0000313" key="2">
    <source>
        <dbReference type="EMBL" id="PFH46008.1"/>
    </source>
</evidence>
<keyword evidence="3" id="KW-1185">Reference proteome</keyword>
<name>A0A2A9N8B6_9AGAR</name>
<dbReference type="EMBL" id="KZ302253">
    <property type="protein sequence ID" value="PFH46008.1"/>
    <property type="molecule type" value="Genomic_DNA"/>
</dbReference>
<dbReference type="AlphaFoldDB" id="A0A2A9N8B6"/>
<evidence type="ECO:0000256" key="1">
    <source>
        <dbReference type="SAM" id="MobiDB-lite"/>
    </source>
</evidence>
<feature type="compositionally biased region" description="Polar residues" evidence="1">
    <location>
        <begin position="371"/>
        <end position="380"/>
    </location>
</feature>